<proteinExistence type="predicted"/>
<reference evidence="1 2" key="1">
    <citation type="journal article" date="2018" name="Nat. Genet.">
        <title>The Rosa genome provides new insights in the design of modern roses.</title>
        <authorList>
            <person name="Bendahmane M."/>
        </authorList>
    </citation>
    <scope>NUCLEOTIDE SEQUENCE [LARGE SCALE GENOMIC DNA]</scope>
    <source>
        <strain evidence="2">cv. Old Blush</strain>
    </source>
</reference>
<evidence type="ECO:0000313" key="2">
    <source>
        <dbReference type="Proteomes" id="UP000238479"/>
    </source>
</evidence>
<gene>
    <name evidence="1" type="ORF">RchiOBHm_Chr3g0475101</name>
</gene>
<organism evidence="1 2">
    <name type="scientific">Rosa chinensis</name>
    <name type="common">China rose</name>
    <dbReference type="NCBI Taxonomy" id="74649"/>
    <lineage>
        <taxon>Eukaryota</taxon>
        <taxon>Viridiplantae</taxon>
        <taxon>Streptophyta</taxon>
        <taxon>Embryophyta</taxon>
        <taxon>Tracheophyta</taxon>
        <taxon>Spermatophyta</taxon>
        <taxon>Magnoliopsida</taxon>
        <taxon>eudicotyledons</taxon>
        <taxon>Gunneridae</taxon>
        <taxon>Pentapetalae</taxon>
        <taxon>rosids</taxon>
        <taxon>fabids</taxon>
        <taxon>Rosales</taxon>
        <taxon>Rosaceae</taxon>
        <taxon>Rosoideae</taxon>
        <taxon>Rosoideae incertae sedis</taxon>
        <taxon>Rosa</taxon>
    </lineage>
</organism>
<name>A0A2P6RCA3_ROSCH</name>
<dbReference type="Proteomes" id="UP000238479">
    <property type="component" value="Chromosome 3"/>
</dbReference>
<evidence type="ECO:0000313" key="1">
    <source>
        <dbReference type="EMBL" id="PRQ44062.1"/>
    </source>
</evidence>
<accession>A0A2P6RCA3</accession>
<dbReference type="Gramene" id="PRQ44062">
    <property type="protein sequence ID" value="PRQ44062"/>
    <property type="gene ID" value="RchiOBHm_Chr3g0475101"/>
</dbReference>
<sequence>MKMKITNNIKCKLKHQFIQVWLRLSTLAPTKYYSLIITYTNFIIKLNTKI</sequence>
<comment type="caution">
    <text evidence="1">The sequence shown here is derived from an EMBL/GenBank/DDBJ whole genome shotgun (WGS) entry which is preliminary data.</text>
</comment>
<dbReference type="EMBL" id="PDCK01000041">
    <property type="protein sequence ID" value="PRQ44062.1"/>
    <property type="molecule type" value="Genomic_DNA"/>
</dbReference>
<dbReference type="AlphaFoldDB" id="A0A2P6RCA3"/>
<keyword evidence="2" id="KW-1185">Reference proteome</keyword>
<protein>
    <submittedName>
        <fullName evidence="1">Uncharacterized protein</fullName>
    </submittedName>
</protein>